<reference evidence="2 3" key="1">
    <citation type="submission" date="2019-07" db="EMBL/GenBank/DDBJ databases">
        <title>Rhodotorula toruloides NBRC10032 genome sequencing.</title>
        <authorList>
            <person name="Shida Y."/>
            <person name="Takaku H."/>
            <person name="Ogasawara W."/>
            <person name="Mori K."/>
        </authorList>
    </citation>
    <scope>NUCLEOTIDE SEQUENCE [LARGE SCALE GENOMIC DNA]</scope>
    <source>
        <strain evidence="2 3">NBRC10032</strain>
    </source>
</reference>
<feature type="compositionally biased region" description="Acidic residues" evidence="1">
    <location>
        <begin position="499"/>
        <end position="515"/>
    </location>
</feature>
<feature type="region of interest" description="Disordered" evidence="1">
    <location>
        <begin position="483"/>
        <end position="541"/>
    </location>
</feature>
<feature type="compositionally biased region" description="Basic and acidic residues" evidence="1">
    <location>
        <begin position="324"/>
        <end position="335"/>
    </location>
</feature>
<evidence type="ECO:0000256" key="1">
    <source>
        <dbReference type="SAM" id="MobiDB-lite"/>
    </source>
</evidence>
<dbReference type="AlphaFoldDB" id="A0A511KKA2"/>
<accession>A0A511KKA2</accession>
<proteinExistence type="predicted"/>
<feature type="region of interest" description="Disordered" evidence="1">
    <location>
        <begin position="315"/>
        <end position="349"/>
    </location>
</feature>
<evidence type="ECO:0000313" key="2">
    <source>
        <dbReference type="EMBL" id="GEM10286.1"/>
    </source>
</evidence>
<comment type="caution">
    <text evidence="2">The sequence shown here is derived from an EMBL/GenBank/DDBJ whole genome shotgun (WGS) entry which is preliminary data.</text>
</comment>
<feature type="region of interest" description="Disordered" evidence="1">
    <location>
        <begin position="238"/>
        <end position="262"/>
    </location>
</feature>
<sequence length="553" mass="60344">MPDPSAIDVTGTLSYQTTSANKSLASRFAALRTKAVPSWSTPRALRDVERARARPTFDFQFAQEAQGSPSEQRRGSTGRSSVWDDPWQQHLVKRMEHDDSERAPRYFEERRQRILQQPDWLNLGQAAASSRSHARPPRSDVYLTERSVSPPDDAMLRGSSVYRQEPSSPLTVSIRLSSPSSDIRSVDAVSRAIGFVPARTATPPRTDAFSTAFSIVSPQKGQLDAASVRPAIVDYSSTARQDGTPFSPFSTTAEERQPDKMPGSERLDDFLSGMAVSLKVNSSPAAAVSAKNAADQANDFDLFDFPSSAPELAVSSTANVNEGSRGRSPAERTLETPEGSHPPSEQDALPTRFEADLPKLPDPRDDAPAVLFARTKATSLMQLIGGQQRGILGAQMTDSHPTPSPFLDCSQYTWPPSSPPRHLRHLYEPEIYHLPDKLQEADLEDIGGVILVHEGLGLGCDSIAREQASGLLSRELAMRHSGIEPLEWGSTSDGKDSEAWGEEDELDEAEVDEGYIAEQDTIKQASPPKITPSAPLPDGLIFDQFDDMGILEP</sequence>
<feature type="compositionally biased region" description="Polar residues" evidence="1">
    <location>
        <begin position="63"/>
        <end position="80"/>
    </location>
</feature>
<dbReference type="Proteomes" id="UP000321518">
    <property type="component" value="Unassembled WGS sequence"/>
</dbReference>
<dbReference type="EMBL" id="BJWK01000010">
    <property type="protein sequence ID" value="GEM10286.1"/>
    <property type="molecule type" value="Genomic_DNA"/>
</dbReference>
<name>A0A511KKA2_RHOTO</name>
<dbReference type="OrthoDB" id="2527675at2759"/>
<feature type="region of interest" description="Disordered" evidence="1">
    <location>
        <begin position="125"/>
        <end position="150"/>
    </location>
</feature>
<organism evidence="2 3">
    <name type="scientific">Rhodotorula toruloides</name>
    <name type="common">Yeast</name>
    <name type="synonym">Rhodosporidium toruloides</name>
    <dbReference type="NCBI Taxonomy" id="5286"/>
    <lineage>
        <taxon>Eukaryota</taxon>
        <taxon>Fungi</taxon>
        <taxon>Dikarya</taxon>
        <taxon>Basidiomycota</taxon>
        <taxon>Pucciniomycotina</taxon>
        <taxon>Microbotryomycetes</taxon>
        <taxon>Sporidiobolales</taxon>
        <taxon>Sporidiobolaceae</taxon>
        <taxon>Rhodotorula</taxon>
    </lineage>
</organism>
<protein>
    <submittedName>
        <fullName evidence="2">Oxidoreductase</fullName>
    </submittedName>
</protein>
<feature type="compositionally biased region" description="Basic and acidic residues" evidence="1">
    <location>
        <begin position="253"/>
        <end position="262"/>
    </location>
</feature>
<feature type="region of interest" description="Disordered" evidence="1">
    <location>
        <begin position="56"/>
        <end position="86"/>
    </location>
</feature>
<evidence type="ECO:0000313" key="3">
    <source>
        <dbReference type="Proteomes" id="UP000321518"/>
    </source>
</evidence>
<gene>
    <name evidence="2" type="ORF">Rt10032_c10g4303</name>
</gene>